<proteinExistence type="predicted"/>
<name>A0A518C981_9BACT</name>
<dbReference type="Proteomes" id="UP000318626">
    <property type="component" value="Chromosome"/>
</dbReference>
<organism evidence="1 2">
    <name type="scientific">Bremerella volcania</name>
    <dbReference type="NCBI Taxonomy" id="2527984"/>
    <lineage>
        <taxon>Bacteria</taxon>
        <taxon>Pseudomonadati</taxon>
        <taxon>Planctomycetota</taxon>
        <taxon>Planctomycetia</taxon>
        <taxon>Pirellulales</taxon>
        <taxon>Pirellulaceae</taxon>
        <taxon>Bremerella</taxon>
    </lineage>
</organism>
<accession>A0A518C981</accession>
<sequence length="74" mass="8375">MSKSSHPSVAVVDDRAFIFYHTEPNRPYPSPPAEKRTVEQKISFLQMAELKLMDGDLTCDRDALIELPSLNPTQ</sequence>
<dbReference type="OrthoDB" id="9759709at2"/>
<dbReference type="RefSeq" id="WP_144973418.1">
    <property type="nucleotide sequence ID" value="NZ_CP036289.1"/>
</dbReference>
<keyword evidence="2" id="KW-1185">Reference proteome</keyword>
<gene>
    <name evidence="1" type="ORF">Pan97_28250</name>
</gene>
<protein>
    <submittedName>
        <fullName evidence="1">Uncharacterized protein</fullName>
    </submittedName>
</protein>
<dbReference type="AlphaFoldDB" id="A0A518C981"/>
<evidence type="ECO:0000313" key="2">
    <source>
        <dbReference type="Proteomes" id="UP000318626"/>
    </source>
</evidence>
<dbReference type="KEGG" id="bvo:Pan97_28250"/>
<evidence type="ECO:0000313" key="1">
    <source>
        <dbReference type="EMBL" id="QDU75783.1"/>
    </source>
</evidence>
<reference evidence="2" key="1">
    <citation type="submission" date="2019-02" db="EMBL/GenBank/DDBJ databases">
        <title>Deep-cultivation of Planctomycetes and their phenomic and genomic characterization uncovers novel biology.</title>
        <authorList>
            <person name="Wiegand S."/>
            <person name="Jogler M."/>
            <person name="Boedeker C."/>
            <person name="Pinto D."/>
            <person name="Vollmers J."/>
            <person name="Rivas-Marin E."/>
            <person name="Kohn T."/>
            <person name="Peeters S.H."/>
            <person name="Heuer A."/>
            <person name="Rast P."/>
            <person name="Oberbeckmann S."/>
            <person name="Bunk B."/>
            <person name="Jeske O."/>
            <person name="Meyerdierks A."/>
            <person name="Storesund J.E."/>
            <person name="Kallscheuer N."/>
            <person name="Luecker S."/>
            <person name="Lage O.M."/>
            <person name="Pohl T."/>
            <person name="Merkel B.J."/>
            <person name="Hornburger P."/>
            <person name="Mueller R.-W."/>
            <person name="Bruemmer F."/>
            <person name="Labrenz M."/>
            <person name="Spormann A.M."/>
            <person name="Op den Camp H."/>
            <person name="Overmann J."/>
            <person name="Amann R."/>
            <person name="Jetten M.S.M."/>
            <person name="Mascher T."/>
            <person name="Medema M.H."/>
            <person name="Devos D.P."/>
            <person name="Kaster A.-K."/>
            <person name="Ovreas L."/>
            <person name="Rohde M."/>
            <person name="Galperin M.Y."/>
            <person name="Jogler C."/>
        </authorList>
    </citation>
    <scope>NUCLEOTIDE SEQUENCE [LARGE SCALE GENOMIC DNA]</scope>
    <source>
        <strain evidence="2">Pan97</strain>
    </source>
</reference>
<dbReference type="EMBL" id="CP036289">
    <property type="protein sequence ID" value="QDU75783.1"/>
    <property type="molecule type" value="Genomic_DNA"/>
</dbReference>